<protein>
    <recommendedName>
        <fullName evidence="1">Thioredoxin domain-containing protein</fullName>
    </recommendedName>
</protein>
<gene>
    <name evidence="2" type="ORF">LGQ90_06045</name>
</gene>
<name>A0A9X1LI84_9FLAO</name>
<evidence type="ECO:0000313" key="3">
    <source>
        <dbReference type="Proteomes" id="UP001139414"/>
    </source>
</evidence>
<sequence>MKYFFYLSLCLAVLVTGCNNNNSEESNSIYIGGQINNPETDYVVISKENETIDTLYLDEKNQFGKEFTNLGSGIYTFRHPPESQIIYTEPGDSIVIWLNTMSFDESLNFSGDGYEKSDFLLDMFLKNQKNNDLILTYYKIEPTEFAKMTDSIKADRIKDLEELQEKNDFSEDFLNIARASISYEYYDLRERYTFLIRKYYNNFAEKIPEDFNNYREDINFNNEELQDYYVYTNLIDDYLRSKSIEHCLKEHGDKKKCLNINTFSNIERRILLIDSLSTIEPLKNEFLDRLSAQAITMSESEERLDSVLSLLEKVDYSRIESARELAQIQKNYFVGTSLNSLNAENTEGKILSYSEIINKPTITYAWSLYAPTHHRWQHHIIKDLQKKYPELDFLGVNIDLGEREEWLRTLETFGYDKNNEFQITKRSSSKETYKKYLNKVFFVAANGDIVKGDLQLGTPEFEDQILEFLNK</sequence>
<comment type="caution">
    <text evidence="2">The sequence shown here is derived from an EMBL/GenBank/DDBJ whole genome shotgun (WGS) entry which is preliminary data.</text>
</comment>
<evidence type="ECO:0000313" key="2">
    <source>
        <dbReference type="EMBL" id="MCB7480825.1"/>
    </source>
</evidence>
<dbReference type="Proteomes" id="UP001139414">
    <property type="component" value="Unassembled WGS sequence"/>
</dbReference>
<proteinExistence type="predicted"/>
<dbReference type="EMBL" id="JAJBZG010000002">
    <property type="protein sequence ID" value="MCB7480825.1"/>
    <property type="molecule type" value="Genomic_DNA"/>
</dbReference>
<dbReference type="Gene3D" id="3.40.30.10">
    <property type="entry name" value="Glutaredoxin"/>
    <property type="match status" value="1"/>
</dbReference>
<dbReference type="PROSITE" id="PS51352">
    <property type="entry name" value="THIOREDOXIN_2"/>
    <property type="match status" value="1"/>
</dbReference>
<reference evidence="2" key="1">
    <citation type="submission" date="2021-10" db="EMBL/GenBank/DDBJ databases">
        <title>Gramella sp. ASW11-100T, isolated from marine sediment.</title>
        <authorList>
            <person name="Xia C."/>
        </authorList>
    </citation>
    <scope>NUCLEOTIDE SEQUENCE</scope>
    <source>
        <strain evidence="2">ASW11-100</strain>
    </source>
</reference>
<organism evidence="2 3">
    <name type="scientific">Christiangramia sediminis</name>
    <dbReference type="NCBI Taxonomy" id="2881336"/>
    <lineage>
        <taxon>Bacteria</taxon>
        <taxon>Pseudomonadati</taxon>
        <taxon>Bacteroidota</taxon>
        <taxon>Flavobacteriia</taxon>
        <taxon>Flavobacteriales</taxon>
        <taxon>Flavobacteriaceae</taxon>
        <taxon>Christiangramia</taxon>
    </lineage>
</organism>
<dbReference type="InterPro" id="IPR013766">
    <property type="entry name" value="Thioredoxin_domain"/>
</dbReference>
<dbReference type="PROSITE" id="PS51257">
    <property type="entry name" value="PROKAR_LIPOPROTEIN"/>
    <property type="match status" value="1"/>
</dbReference>
<dbReference type="SUPFAM" id="SSF52833">
    <property type="entry name" value="Thioredoxin-like"/>
    <property type="match status" value="1"/>
</dbReference>
<dbReference type="AlphaFoldDB" id="A0A9X1LI84"/>
<accession>A0A9X1LI84</accession>
<evidence type="ECO:0000259" key="1">
    <source>
        <dbReference type="PROSITE" id="PS51352"/>
    </source>
</evidence>
<keyword evidence="3" id="KW-1185">Reference proteome</keyword>
<dbReference type="InterPro" id="IPR036249">
    <property type="entry name" value="Thioredoxin-like_sf"/>
</dbReference>
<feature type="domain" description="Thioredoxin" evidence="1">
    <location>
        <begin position="332"/>
        <end position="471"/>
    </location>
</feature>